<reference evidence="1" key="1">
    <citation type="submission" date="2006-05" db="EMBL/GenBank/DDBJ databases">
        <title>Complete sequence of chromosome 1 of Burkholderia cenocepacia AU 1054.</title>
        <authorList>
            <consortium name="US DOE Joint Genome Institute"/>
            <person name="Copeland A."/>
            <person name="Lucas S."/>
            <person name="Lapidus A."/>
            <person name="Barry K."/>
            <person name="Detter J.C."/>
            <person name="Glavina del Rio T."/>
            <person name="Hammon N."/>
            <person name="Israni S."/>
            <person name="Dalin E."/>
            <person name="Tice H."/>
            <person name="Pitluck S."/>
            <person name="Chain P."/>
            <person name="Malfatti S."/>
            <person name="Shin M."/>
            <person name="Vergez L."/>
            <person name="Schmutz J."/>
            <person name="Larimer F."/>
            <person name="Land M."/>
            <person name="Hauser L."/>
            <person name="Kyrpides N."/>
            <person name="Lykidis A."/>
            <person name="LiPuma J.J."/>
            <person name="Konstantinidis K."/>
            <person name="Tiedje J.M."/>
            <person name="Richardson P."/>
        </authorList>
    </citation>
    <scope>NUCLEOTIDE SEQUENCE [LARGE SCALE GENOMIC DNA]</scope>
    <source>
        <strain evidence="1">AU 1054</strain>
    </source>
</reference>
<evidence type="ECO:0000313" key="1">
    <source>
        <dbReference type="EMBL" id="ABF75225.1"/>
    </source>
</evidence>
<protein>
    <submittedName>
        <fullName evidence="1">Uncharacterized protein</fullName>
    </submittedName>
</protein>
<accession>A0A0H2XLF3</accession>
<dbReference type="HOGENOM" id="CLU_157081_0_0_4"/>
<proteinExistence type="predicted"/>
<dbReference type="EMBL" id="CP000378">
    <property type="protein sequence ID" value="ABF75225.1"/>
    <property type="molecule type" value="Genomic_DNA"/>
</dbReference>
<sequence>MIENLPVTGRLCGPTLARIPRCGGCMSLTYEICGSLSVRDNFRHYHAQQFARSIAEPADIYFATDTVTRSLVIRIRGALTDDETKSVDSALEQFSQKWAQTGAIFRRVRYGEVSFVPVGFAWHAELLQKLIDEQTRLEALLQRQARILEKFRPTAS</sequence>
<organism evidence="1">
    <name type="scientific">Burkholderia orbicola (strain AU 1054)</name>
    <dbReference type="NCBI Taxonomy" id="331271"/>
    <lineage>
        <taxon>Bacteria</taxon>
        <taxon>Pseudomonadati</taxon>
        <taxon>Pseudomonadota</taxon>
        <taxon>Betaproteobacteria</taxon>
        <taxon>Burkholderiales</taxon>
        <taxon>Burkholderiaceae</taxon>
        <taxon>Burkholderia</taxon>
        <taxon>Burkholderia cepacia complex</taxon>
        <taxon>Burkholderia orbicola</taxon>
    </lineage>
</organism>
<gene>
    <name evidence="1" type="ordered locus">Bcen_0313</name>
</gene>
<name>A0A0H2XLF3_BURO1</name>
<dbReference type="AlphaFoldDB" id="A0A0H2XLF3"/>